<dbReference type="AlphaFoldDB" id="A0AAV7GJY6"/>
<dbReference type="Pfam" id="PF14111">
    <property type="entry name" value="DUF4283"/>
    <property type="match status" value="1"/>
</dbReference>
<organism evidence="2 3">
    <name type="scientific">Dendrobium chrysotoxum</name>
    <name type="common">Orchid</name>
    <dbReference type="NCBI Taxonomy" id="161865"/>
    <lineage>
        <taxon>Eukaryota</taxon>
        <taxon>Viridiplantae</taxon>
        <taxon>Streptophyta</taxon>
        <taxon>Embryophyta</taxon>
        <taxon>Tracheophyta</taxon>
        <taxon>Spermatophyta</taxon>
        <taxon>Magnoliopsida</taxon>
        <taxon>Liliopsida</taxon>
        <taxon>Asparagales</taxon>
        <taxon>Orchidaceae</taxon>
        <taxon>Epidendroideae</taxon>
        <taxon>Malaxideae</taxon>
        <taxon>Dendrobiinae</taxon>
        <taxon>Dendrobium</taxon>
    </lineage>
</organism>
<gene>
    <name evidence="2" type="ORF">IEQ34_013946</name>
</gene>
<proteinExistence type="predicted"/>
<evidence type="ECO:0000313" key="2">
    <source>
        <dbReference type="EMBL" id="KAH0456039.1"/>
    </source>
</evidence>
<comment type="caution">
    <text evidence="2">The sequence shown here is derived from an EMBL/GenBank/DDBJ whole genome shotgun (WGS) entry which is preliminary data.</text>
</comment>
<evidence type="ECO:0000313" key="3">
    <source>
        <dbReference type="Proteomes" id="UP000775213"/>
    </source>
</evidence>
<protein>
    <recommendedName>
        <fullName evidence="1">DUF4283 domain-containing protein</fullName>
    </recommendedName>
</protein>
<accession>A0AAV7GJY6</accession>
<evidence type="ECO:0000259" key="1">
    <source>
        <dbReference type="Pfam" id="PF14111"/>
    </source>
</evidence>
<keyword evidence="3" id="KW-1185">Reference proteome</keyword>
<dbReference type="InterPro" id="IPR040256">
    <property type="entry name" value="At4g02000-like"/>
</dbReference>
<name>A0AAV7GJY6_DENCH</name>
<dbReference type="InterPro" id="IPR025558">
    <property type="entry name" value="DUF4283"/>
</dbReference>
<dbReference type="PANTHER" id="PTHR31286:SF180">
    <property type="entry name" value="OS10G0362600 PROTEIN"/>
    <property type="match status" value="1"/>
</dbReference>
<dbReference type="Proteomes" id="UP000775213">
    <property type="component" value="Unassembled WGS sequence"/>
</dbReference>
<dbReference type="PANTHER" id="PTHR31286">
    <property type="entry name" value="GLYCINE-RICH CELL WALL STRUCTURAL PROTEIN 1.8-LIKE"/>
    <property type="match status" value="1"/>
</dbReference>
<sequence>MTVKPLVDLGFLKGSTKSRSFVDALSSFSSDVVFLNLKPSTFHGLPSLWILDEEVLALVAPLHFALVGFFPSRCPSLDAIRKFFFSLKFNGDFSVTLLDHSHVLIKLVNDLNYSRVFSHKSYFVSNCYINIPQLTTTFFLPRILHRLGSLFSRPLKVDHETSICSRPSVARVLVELDITKKYFDKVWIGLEKFGYI</sequence>
<feature type="domain" description="DUF4283" evidence="1">
    <location>
        <begin position="64"/>
        <end position="138"/>
    </location>
</feature>
<dbReference type="EMBL" id="JAGFBR010000013">
    <property type="protein sequence ID" value="KAH0456039.1"/>
    <property type="molecule type" value="Genomic_DNA"/>
</dbReference>
<reference evidence="2 3" key="1">
    <citation type="journal article" date="2021" name="Hortic Res">
        <title>Chromosome-scale assembly of the Dendrobium chrysotoxum genome enhances the understanding of orchid evolution.</title>
        <authorList>
            <person name="Zhang Y."/>
            <person name="Zhang G.Q."/>
            <person name="Zhang D."/>
            <person name="Liu X.D."/>
            <person name="Xu X.Y."/>
            <person name="Sun W.H."/>
            <person name="Yu X."/>
            <person name="Zhu X."/>
            <person name="Wang Z.W."/>
            <person name="Zhao X."/>
            <person name="Zhong W.Y."/>
            <person name="Chen H."/>
            <person name="Yin W.L."/>
            <person name="Huang T."/>
            <person name="Niu S.C."/>
            <person name="Liu Z.J."/>
        </authorList>
    </citation>
    <scope>NUCLEOTIDE SEQUENCE [LARGE SCALE GENOMIC DNA]</scope>
    <source>
        <strain evidence="2">Lindl</strain>
    </source>
</reference>